<evidence type="ECO:0000313" key="1">
    <source>
        <dbReference type="EMBL" id="TMW89606.1"/>
    </source>
</evidence>
<dbReference type="AlphaFoldDB" id="A0A6N2B4Z0"/>
<organism evidence="1">
    <name type="scientific">Solanum chilense</name>
    <name type="common">Tomato</name>
    <name type="synonym">Lycopersicon chilense</name>
    <dbReference type="NCBI Taxonomy" id="4083"/>
    <lineage>
        <taxon>Eukaryota</taxon>
        <taxon>Viridiplantae</taxon>
        <taxon>Streptophyta</taxon>
        <taxon>Embryophyta</taxon>
        <taxon>Tracheophyta</taxon>
        <taxon>Spermatophyta</taxon>
        <taxon>Magnoliopsida</taxon>
        <taxon>eudicotyledons</taxon>
        <taxon>Gunneridae</taxon>
        <taxon>Pentapetalae</taxon>
        <taxon>asterids</taxon>
        <taxon>lamiids</taxon>
        <taxon>Solanales</taxon>
        <taxon>Solanaceae</taxon>
        <taxon>Solanoideae</taxon>
        <taxon>Solaneae</taxon>
        <taxon>Solanum</taxon>
        <taxon>Solanum subgen. Lycopersicon</taxon>
    </lineage>
</organism>
<proteinExistence type="predicted"/>
<gene>
    <name evidence="1" type="ORF">EJD97_016909</name>
</gene>
<feature type="non-terminal residue" evidence="1">
    <location>
        <position position="71"/>
    </location>
</feature>
<reference evidence="1" key="1">
    <citation type="submission" date="2019-05" db="EMBL/GenBank/DDBJ databases">
        <title>The de novo reference genome and transcriptome assemblies of the wild tomato species Solanum chilense.</title>
        <authorList>
            <person name="Stam R."/>
            <person name="Nosenko T."/>
            <person name="Hoerger A.C."/>
            <person name="Stephan W."/>
            <person name="Seidel M.A."/>
            <person name="Kuhn J.M.M."/>
            <person name="Haberer G."/>
            <person name="Tellier A."/>
        </authorList>
    </citation>
    <scope>NUCLEOTIDE SEQUENCE</scope>
    <source>
        <tissue evidence="1">Mature leaves</tissue>
    </source>
</reference>
<comment type="caution">
    <text evidence="1">The sequence shown here is derived from an EMBL/GenBank/DDBJ whole genome shotgun (WGS) entry which is preliminary data.</text>
</comment>
<sequence length="71" mass="7924">MDMAKQEKVGGPDATLMEVPISLLESQETKANVVENMDKQRKDGDDKDAILIEVPTYFMTHDESIADVLEV</sequence>
<accession>A0A6N2B4Z0</accession>
<dbReference type="EMBL" id="RXGB01004467">
    <property type="protein sequence ID" value="TMW89606.1"/>
    <property type="molecule type" value="Genomic_DNA"/>
</dbReference>
<protein>
    <submittedName>
        <fullName evidence="1">Uncharacterized protein</fullName>
    </submittedName>
</protein>
<name>A0A6N2B4Z0_SOLCI</name>